<keyword evidence="1" id="KW-0812">Transmembrane</keyword>
<proteinExistence type="predicted"/>
<protein>
    <submittedName>
        <fullName evidence="3">Uncharacterized protein</fullName>
    </submittedName>
</protein>
<sequence length="106" mass="12507">MIHVYCLLISFVLVSFSSSLPIEEIEPFQALATTQETSTLPNNSTSYVYDDYPFSYSKMYDGFCAFMKRKFNIDFKEPKTKKNAKRFIAFLIFFYVFHKIIQYLTS</sequence>
<keyword evidence="1" id="KW-1133">Transmembrane helix</keyword>
<reference evidence="3" key="1">
    <citation type="submission" date="2015-12" db="EMBL/GenBank/DDBJ databases">
        <title>De novo transcriptome assembly of four potential Pierce s Disease insect vectors from Arizona vineyards.</title>
        <authorList>
            <person name="Tassone E.E."/>
        </authorList>
    </citation>
    <scope>NUCLEOTIDE SEQUENCE</scope>
</reference>
<organism evidence="3">
    <name type="scientific">Clastoptera arizonana</name>
    <name type="common">Arizona spittle bug</name>
    <dbReference type="NCBI Taxonomy" id="38151"/>
    <lineage>
        <taxon>Eukaryota</taxon>
        <taxon>Metazoa</taxon>
        <taxon>Ecdysozoa</taxon>
        <taxon>Arthropoda</taxon>
        <taxon>Hexapoda</taxon>
        <taxon>Insecta</taxon>
        <taxon>Pterygota</taxon>
        <taxon>Neoptera</taxon>
        <taxon>Paraneoptera</taxon>
        <taxon>Hemiptera</taxon>
        <taxon>Auchenorrhyncha</taxon>
        <taxon>Cercopoidea</taxon>
        <taxon>Clastopteridae</taxon>
        <taxon>Clastoptera</taxon>
    </lineage>
</organism>
<dbReference type="EMBL" id="GEDC01007187">
    <property type="protein sequence ID" value="JAS30111.1"/>
    <property type="molecule type" value="Transcribed_RNA"/>
</dbReference>
<keyword evidence="2" id="KW-0732">Signal</keyword>
<accession>A0A1B6DWR9</accession>
<feature type="chain" id="PRO_5008581602" evidence="2">
    <location>
        <begin position="20"/>
        <end position="106"/>
    </location>
</feature>
<feature type="signal peptide" evidence="2">
    <location>
        <begin position="1"/>
        <end position="19"/>
    </location>
</feature>
<evidence type="ECO:0000313" key="3">
    <source>
        <dbReference type="EMBL" id="JAS30111.1"/>
    </source>
</evidence>
<feature type="transmembrane region" description="Helical" evidence="1">
    <location>
        <begin position="87"/>
        <end position="105"/>
    </location>
</feature>
<dbReference type="AlphaFoldDB" id="A0A1B6DWR9"/>
<name>A0A1B6DWR9_9HEMI</name>
<evidence type="ECO:0000256" key="1">
    <source>
        <dbReference type="SAM" id="Phobius"/>
    </source>
</evidence>
<keyword evidence="1" id="KW-0472">Membrane</keyword>
<gene>
    <name evidence="3" type="ORF">g.11980</name>
</gene>
<evidence type="ECO:0000256" key="2">
    <source>
        <dbReference type="SAM" id="SignalP"/>
    </source>
</evidence>